<keyword evidence="1" id="KW-0472">Membrane</keyword>
<sequence length="202" mass="22090">MYGWVIKIAAAAVVMTVAGYILPKGNIKKAAMLALSFLFLTTLLLPLKNFTSELLEGKAALNLEKNTLLAQAEDSGMEKQIMEQYKERLSEEIASALEQQSIFCSNLSITVDEDIESETFGYVLSVSCSISGAEESAQNTIEKIRVPEIVIDLNGIRVEDANENASEQDAAQREMERRAAAVIAELTGAEESHINVKWSDAT</sequence>
<organism evidence="2 3">
    <name type="scientific">Candidatus Egerieisoma faecipullorum</name>
    <dbReference type="NCBI Taxonomy" id="2840963"/>
    <lineage>
        <taxon>Bacteria</taxon>
        <taxon>Bacillati</taxon>
        <taxon>Bacillota</taxon>
        <taxon>Clostridia</taxon>
        <taxon>Eubacteriales</taxon>
        <taxon>Clostridiaceae</taxon>
        <taxon>Clostridiaceae incertae sedis</taxon>
        <taxon>Candidatus Egerieisoma</taxon>
    </lineage>
</organism>
<feature type="transmembrane region" description="Helical" evidence="1">
    <location>
        <begin position="6"/>
        <end position="23"/>
    </location>
</feature>
<protein>
    <submittedName>
        <fullName evidence="2">Stage III sporulation protein AF</fullName>
    </submittedName>
</protein>
<gene>
    <name evidence="2" type="ORF">IAD50_03675</name>
</gene>
<dbReference type="EMBL" id="DVMM01000072">
    <property type="protein sequence ID" value="HIU29381.1"/>
    <property type="molecule type" value="Genomic_DNA"/>
</dbReference>
<dbReference type="InterPro" id="IPR014245">
    <property type="entry name" value="Spore_III_AF"/>
</dbReference>
<keyword evidence="1" id="KW-0812">Transmembrane</keyword>
<dbReference type="Pfam" id="PF09581">
    <property type="entry name" value="Spore_III_AF"/>
    <property type="match status" value="1"/>
</dbReference>
<accession>A0A9D1I749</accession>
<name>A0A9D1I749_9CLOT</name>
<evidence type="ECO:0000256" key="1">
    <source>
        <dbReference type="SAM" id="Phobius"/>
    </source>
</evidence>
<dbReference type="Proteomes" id="UP000824089">
    <property type="component" value="Unassembled WGS sequence"/>
</dbReference>
<dbReference type="AlphaFoldDB" id="A0A9D1I749"/>
<reference evidence="2" key="2">
    <citation type="journal article" date="2021" name="PeerJ">
        <title>Extensive microbial diversity within the chicken gut microbiome revealed by metagenomics and culture.</title>
        <authorList>
            <person name="Gilroy R."/>
            <person name="Ravi A."/>
            <person name="Getino M."/>
            <person name="Pursley I."/>
            <person name="Horton D.L."/>
            <person name="Alikhan N.F."/>
            <person name="Baker D."/>
            <person name="Gharbi K."/>
            <person name="Hall N."/>
            <person name="Watson M."/>
            <person name="Adriaenssens E.M."/>
            <person name="Foster-Nyarko E."/>
            <person name="Jarju S."/>
            <person name="Secka A."/>
            <person name="Antonio M."/>
            <person name="Oren A."/>
            <person name="Chaudhuri R.R."/>
            <person name="La Ragione R."/>
            <person name="Hildebrand F."/>
            <person name="Pallen M.J."/>
        </authorList>
    </citation>
    <scope>NUCLEOTIDE SEQUENCE</scope>
    <source>
        <strain evidence="2">CHK195-4489</strain>
    </source>
</reference>
<feature type="transmembrane region" description="Helical" evidence="1">
    <location>
        <begin position="30"/>
        <end position="47"/>
    </location>
</feature>
<evidence type="ECO:0000313" key="2">
    <source>
        <dbReference type="EMBL" id="HIU29381.1"/>
    </source>
</evidence>
<comment type="caution">
    <text evidence="2">The sequence shown here is derived from an EMBL/GenBank/DDBJ whole genome shotgun (WGS) entry which is preliminary data.</text>
</comment>
<proteinExistence type="predicted"/>
<reference evidence="2" key="1">
    <citation type="submission" date="2020-10" db="EMBL/GenBank/DDBJ databases">
        <authorList>
            <person name="Gilroy R."/>
        </authorList>
    </citation>
    <scope>NUCLEOTIDE SEQUENCE</scope>
    <source>
        <strain evidence="2">CHK195-4489</strain>
    </source>
</reference>
<evidence type="ECO:0000313" key="3">
    <source>
        <dbReference type="Proteomes" id="UP000824089"/>
    </source>
</evidence>
<keyword evidence="1" id="KW-1133">Transmembrane helix</keyword>